<organism evidence="6 7">
    <name type="scientific">Candidatus Sedimenticola endophacoides</name>
    <dbReference type="NCBI Taxonomy" id="2548426"/>
    <lineage>
        <taxon>Bacteria</taxon>
        <taxon>Pseudomonadati</taxon>
        <taxon>Pseudomonadota</taxon>
        <taxon>Gammaproteobacteria</taxon>
        <taxon>Chromatiales</taxon>
        <taxon>Sedimenticolaceae</taxon>
        <taxon>Sedimenticola</taxon>
    </lineage>
</organism>
<dbReference type="AlphaFoldDB" id="A0A657PK36"/>
<dbReference type="Pfam" id="PF01553">
    <property type="entry name" value="Acyltransferase"/>
    <property type="match status" value="1"/>
</dbReference>
<evidence type="ECO:0000256" key="4">
    <source>
        <dbReference type="SAM" id="Phobius"/>
    </source>
</evidence>
<feature type="non-terminal residue" evidence="6">
    <location>
        <position position="223"/>
    </location>
</feature>
<feature type="domain" description="Phospholipid/glycerol acyltransferase" evidence="5">
    <location>
        <begin position="85"/>
        <end position="198"/>
    </location>
</feature>
<accession>A0A657PK36</accession>
<evidence type="ECO:0000313" key="7">
    <source>
        <dbReference type="Proteomes" id="UP000243361"/>
    </source>
</evidence>
<protein>
    <submittedName>
        <fullName evidence="6">Acyl-[ACP]--phospholipid O-acyltransferase</fullName>
    </submittedName>
</protein>
<dbReference type="GO" id="GO:0003841">
    <property type="term" value="F:1-acylglycerol-3-phosphate O-acyltransferase activity"/>
    <property type="evidence" value="ECO:0007669"/>
    <property type="project" value="TreeGrafter"/>
</dbReference>
<proteinExistence type="predicted"/>
<gene>
    <name evidence="6" type="ORF">B0D84_01660</name>
</gene>
<evidence type="ECO:0000256" key="3">
    <source>
        <dbReference type="ARBA" id="ARBA00023315"/>
    </source>
</evidence>
<evidence type="ECO:0000256" key="2">
    <source>
        <dbReference type="ARBA" id="ARBA00022679"/>
    </source>
</evidence>
<feature type="transmembrane region" description="Helical" evidence="4">
    <location>
        <begin position="32"/>
        <end position="50"/>
    </location>
</feature>
<evidence type="ECO:0000256" key="1">
    <source>
        <dbReference type="ARBA" id="ARBA00005189"/>
    </source>
</evidence>
<sequence length="223" mass="24951">MLAGNNWVQNLTMLLFLGVTALFSVSGGGSLGLFYLITLVAAVGALYTVYRLPQSLLRYGVGLLFSLRYRLRVLGFANLPQEGGVLMLGNHISWLDWAMVQIVSPRPVRFVMHRAIYERWYLRRLFDLFGVVPISGGRSKEALERINQLLKAGEVVCLFPEGAISRTGHLGEFKKGYERALEVEGVDGVILPFYLRGLWGSRFSRSGTRLRTLGRSGVKRDVI</sequence>
<keyword evidence="3" id="KW-0012">Acyltransferase</keyword>
<dbReference type="CDD" id="cd07989">
    <property type="entry name" value="LPLAT_AGPAT-like"/>
    <property type="match status" value="1"/>
</dbReference>
<dbReference type="PANTHER" id="PTHR10434:SF15">
    <property type="entry name" value="PHOSPHOLIPID_GLYCEROL ACYLTRANSFERASE DOMAIN-CONTAINING PROTEIN"/>
    <property type="match status" value="1"/>
</dbReference>
<dbReference type="Proteomes" id="UP000243361">
    <property type="component" value="Unassembled WGS sequence"/>
</dbReference>
<dbReference type="GO" id="GO:0006654">
    <property type="term" value="P:phosphatidic acid biosynthetic process"/>
    <property type="evidence" value="ECO:0007669"/>
    <property type="project" value="TreeGrafter"/>
</dbReference>
<dbReference type="SMART" id="SM00563">
    <property type="entry name" value="PlsC"/>
    <property type="match status" value="1"/>
</dbReference>
<evidence type="ECO:0000313" key="6">
    <source>
        <dbReference type="EMBL" id="OQX36232.1"/>
    </source>
</evidence>
<feature type="transmembrane region" description="Helical" evidence="4">
    <location>
        <begin position="7"/>
        <end position="26"/>
    </location>
</feature>
<keyword evidence="4" id="KW-1133">Transmembrane helix</keyword>
<evidence type="ECO:0000259" key="5">
    <source>
        <dbReference type="SMART" id="SM00563"/>
    </source>
</evidence>
<dbReference type="EMBL" id="MUIE01000128">
    <property type="protein sequence ID" value="OQX36232.1"/>
    <property type="molecule type" value="Genomic_DNA"/>
</dbReference>
<keyword evidence="4" id="KW-0472">Membrane</keyword>
<comment type="pathway">
    <text evidence="1">Lipid metabolism.</text>
</comment>
<keyword evidence="2" id="KW-0808">Transferase</keyword>
<dbReference type="PANTHER" id="PTHR10434">
    <property type="entry name" value="1-ACYL-SN-GLYCEROL-3-PHOSPHATE ACYLTRANSFERASE"/>
    <property type="match status" value="1"/>
</dbReference>
<name>A0A657PK36_9GAMM</name>
<dbReference type="InterPro" id="IPR002123">
    <property type="entry name" value="Plipid/glycerol_acylTrfase"/>
</dbReference>
<comment type="caution">
    <text evidence="6">The sequence shown here is derived from an EMBL/GenBank/DDBJ whole genome shotgun (WGS) entry which is preliminary data.</text>
</comment>
<keyword evidence="4" id="KW-0812">Transmembrane</keyword>
<reference evidence="6" key="1">
    <citation type="submission" date="2017-02" db="EMBL/GenBank/DDBJ databases">
        <title>Novel co-symbiosis in the unique lucinid bivalve Phacoides pectinatus.</title>
        <authorList>
            <person name="Lim S.J."/>
            <person name="Davis B.G."/>
            <person name="Gill D.E."/>
            <person name="Engel A.S."/>
            <person name="Anderson L.C."/>
            <person name="Campbell B.J."/>
        </authorList>
    </citation>
    <scope>NUCLEOTIDE SEQUENCE [LARGE SCALE GENOMIC DNA]</scope>
    <source>
        <strain evidence="6">LUC13016_P6</strain>
    </source>
</reference>
<keyword evidence="7" id="KW-1185">Reference proteome</keyword>
<dbReference type="SUPFAM" id="SSF69593">
    <property type="entry name" value="Glycerol-3-phosphate (1)-acyltransferase"/>
    <property type="match status" value="1"/>
</dbReference>